<protein>
    <recommendedName>
        <fullName evidence="15">Beta-fructofuranosidase</fullName>
    </recommendedName>
</protein>
<dbReference type="PANTHER" id="PTHR31953">
    <property type="entry name" value="BETA-FRUCTOFURANOSIDASE, INSOLUBLE ISOENZYME CWINV1-RELATED"/>
    <property type="match status" value="1"/>
</dbReference>
<evidence type="ECO:0000259" key="10">
    <source>
        <dbReference type="Pfam" id="PF00251"/>
    </source>
</evidence>
<dbReference type="OrthoDB" id="202537at2759"/>
<keyword evidence="14" id="KW-1185">Reference proteome</keyword>
<dbReference type="Pfam" id="PF08244">
    <property type="entry name" value="Glyco_hydro_32C"/>
    <property type="match status" value="1"/>
</dbReference>
<dbReference type="FunFam" id="2.115.10.20:FF:000001">
    <property type="entry name" value="Beta-fructofuranosidase, insoluble isoenzyme CWINV1"/>
    <property type="match status" value="1"/>
</dbReference>
<dbReference type="Proteomes" id="UP000829196">
    <property type="component" value="Unassembled WGS sequence"/>
</dbReference>
<dbReference type="InterPro" id="IPR001362">
    <property type="entry name" value="Glyco_hydro_32"/>
</dbReference>
<feature type="domain" description="Beta-fructofuranosidase N-terminal" evidence="12">
    <location>
        <begin position="50"/>
        <end position="89"/>
    </location>
</feature>
<dbReference type="GO" id="GO:0005773">
    <property type="term" value="C:vacuole"/>
    <property type="evidence" value="ECO:0007669"/>
    <property type="project" value="UniProtKB-SubCell"/>
</dbReference>
<dbReference type="Gene3D" id="2.60.120.560">
    <property type="entry name" value="Exo-inulinase, domain 1"/>
    <property type="match status" value="1"/>
</dbReference>
<evidence type="ECO:0000256" key="1">
    <source>
        <dbReference type="ARBA" id="ARBA00004116"/>
    </source>
</evidence>
<comment type="similarity">
    <text evidence="2 7">Belongs to the glycosyl hydrolase 32 family.</text>
</comment>
<dbReference type="GO" id="GO:0004564">
    <property type="term" value="F:beta-fructofuranosidase activity"/>
    <property type="evidence" value="ECO:0007669"/>
    <property type="project" value="InterPro"/>
</dbReference>
<keyword evidence="9" id="KW-0812">Transmembrane</keyword>
<dbReference type="InterPro" id="IPR023296">
    <property type="entry name" value="Glyco_hydro_beta-prop_sf"/>
</dbReference>
<dbReference type="FunFam" id="2.60.120.560:FF:000002">
    <property type="entry name" value="Beta-fructofuranosidase, insoluble isoenzyme CWINV1"/>
    <property type="match status" value="1"/>
</dbReference>
<evidence type="ECO:0000256" key="6">
    <source>
        <dbReference type="ARBA" id="ARBA00023295"/>
    </source>
</evidence>
<feature type="domain" description="Glycosyl hydrolase family 32 N-terminal" evidence="10">
    <location>
        <begin position="97"/>
        <end position="421"/>
    </location>
</feature>
<dbReference type="InterPro" id="IPR018053">
    <property type="entry name" value="Glyco_hydro_32_AS"/>
</dbReference>
<evidence type="ECO:0000256" key="8">
    <source>
        <dbReference type="SAM" id="MobiDB-lite"/>
    </source>
</evidence>
<gene>
    <name evidence="13" type="ORF">KFK09_008071</name>
</gene>
<evidence type="ECO:0000256" key="3">
    <source>
        <dbReference type="ARBA" id="ARBA00022554"/>
    </source>
</evidence>
<evidence type="ECO:0000259" key="11">
    <source>
        <dbReference type="Pfam" id="PF08244"/>
    </source>
</evidence>
<name>A0A8T3BTJ9_DENNO</name>
<dbReference type="EMBL" id="JAGYWB010000006">
    <property type="protein sequence ID" value="KAI0520595.1"/>
    <property type="molecule type" value="Genomic_DNA"/>
</dbReference>
<dbReference type="GO" id="GO:0005975">
    <property type="term" value="P:carbohydrate metabolic process"/>
    <property type="evidence" value="ECO:0007669"/>
    <property type="project" value="InterPro"/>
</dbReference>
<dbReference type="InterPro" id="IPR013189">
    <property type="entry name" value="Glyco_hydro_32_C"/>
</dbReference>
<accession>A0A8T3BTJ9</accession>
<evidence type="ECO:0000256" key="4">
    <source>
        <dbReference type="ARBA" id="ARBA00022801"/>
    </source>
</evidence>
<organism evidence="13 14">
    <name type="scientific">Dendrobium nobile</name>
    <name type="common">Orchid</name>
    <dbReference type="NCBI Taxonomy" id="94219"/>
    <lineage>
        <taxon>Eukaryota</taxon>
        <taxon>Viridiplantae</taxon>
        <taxon>Streptophyta</taxon>
        <taxon>Embryophyta</taxon>
        <taxon>Tracheophyta</taxon>
        <taxon>Spermatophyta</taxon>
        <taxon>Magnoliopsida</taxon>
        <taxon>Liliopsida</taxon>
        <taxon>Asparagales</taxon>
        <taxon>Orchidaceae</taxon>
        <taxon>Epidendroideae</taxon>
        <taxon>Malaxideae</taxon>
        <taxon>Dendrobiinae</taxon>
        <taxon>Dendrobium</taxon>
    </lineage>
</organism>
<evidence type="ECO:0000259" key="12">
    <source>
        <dbReference type="Pfam" id="PF11837"/>
    </source>
</evidence>
<sequence>MNTHDLESSSNSPLLPPPPRPPHHRRRYLLILLPITAILTFIALLCRTPTSSLTVSTPISRGPATGVSEKSTSQLLASSAAYPWTNTMLAFQRTAFHFQPQKNWMNDPNGPLFYKGWYHLFYQYNPDNAIWGNITWGHAVSKDLINWLHLPIAMEPDRWYDINGVWSGSATLLRDGRLVMLYTGSTHTSVQVQNLARPADPTDPLLIHWVKSDAHNPVIVPPKGVDFKDFRDPTTAWYNSELGLWYLAIGSKNDSADHAGTAFVYSTRDFVHYELVPGLLRFVAGTGMWECLDFYPIHIEEAVGLDTSVGPGKSVRHVMKVSLDDDKHDYYAIGRYFQENNSWVPDDPELDVGIGLRLDYGKYYASKTFYDQNKGRRVLWGWTGETDSERADLLKGWASVQTIPRTVLFDMKTGKNLLLWPVEEVNSLRFSGKNFSSLQLTAGSVKPLQIAGAATQLDITAEFEIDGSSVEAAIEADVGYNCSTSGGAAGRSAVGPFGLLVLADSDRTEQTAVYFYVARGTDGLLKTYFCHDELRSSKANDIVKRIYGSTVLVLDGENLSVRILVDHSIVESFAQGGRTCITSRVYPTAAIDGAAKLFLFNNATDATITAKSLTVWKMGPALMRPLFDM</sequence>
<dbReference type="InterPro" id="IPR013148">
    <property type="entry name" value="Glyco_hydro_32_N"/>
</dbReference>
<feature type="transmembrane region" description="Helical" evidence="9">
    <location>
        <begin position="28"/>
        <end position="45"/>
    </location>
</feature>
<dbReference type="InterPro" id="IPR021792">
    <property type="entry name" value="Beta-fructofuranosidase_N"/>
</dbReference>
<dbReference type="PROSITE" id="PS00609">
    <property type="entry name" value="GLYCOSYL_HYDROL_F32"/>
    <property type="match status" value="1"/>
</dbReference>
<dbReference type="SUPFAM" id="SSF49899">
    <property type="entry name" value="Concanavalin A-like lectins/glucanases"/>
    <property type="match status" value="1"/>
</dbReference>
<dbReference type="Pfam" id="PF11837">
    <property type="entry name" value="INV_N"/>
    <property type="match status" value="1"/>
</dbReference>
<dbReference type="InterPro" id="IPR050551">
    <property type="entry name" value="Fructan_Metab_Enzymes"/>
</dbReference>
<evidence type="ECO:0000256" key="9">
    <source>
        <dbReference type="SAM" id="Phobius"/>
    </source>
</evidence>
<keyword evidence="9" id="KW-0472">Membrane</keyword>
<dbReference type="SUPFAM" id="SSF75005">
    <property type="entry name" value="Arabinanase/levansucrase/invertase"/>
    <property type="match status" value="1"/>
</dbReference>
<proteinExistence type="inferred from homology"/>
<dbReference type="Pfam" id="PF00251">
    <property type="entry name" value="Glyco_hydro_32N"/>
    <property type="match status" value="1"/>
</dbReference>
<feature type="domain" description="Glycosyl hydrolase family 32 C-terminal" evidence="11">
    <location>
        <begin position="425"/>
        <end position="617"/>
    </location>
</feature>
<evidence type="ECO:0000313" key="14">
    <source>
        <dbReference type="Proteomes" id="UP000829196"/>
    </source>
</evidence>
<dbReference type="SMR" id="A0A8T3BTJ9"/>
<evidence type="ECO:0008006" key="15">
    <source>
        <dbReference type="Google" id="ProtNLM"/>
    </source>
</evidence>
<keyword evidence="3" id="KW-0926">Vacuole</keyword>
<evidence type="ECO:0000256" key="7">
    <source>
        <dbReference type="RuleBase" id="RU362110"/>
    </source>
</evidence>
<evidence type="ECO:0000313" key="13">
    <source>
        <dbReference type="EMBL" id="KAI0520595.1"/>
    </source>
</evidence>
<keyword evidence="4 7" id="KW-0378">Hydrolase</keyword>
<comment type="caution">
    <text evidence="13">The sequence shown here is derived from an EMBL/GenBank/DDBJ whole genome shotgun (WGS) entry which is preliminary data.</text>
</comment>
<dbReference type="InterPro" id="IPR013320">
    <property type="entry name" value="ConA-like_dom_sf"/>
</dbReference>
<keyword evidence="6 7" id="KW-0326">Glycosidase</keyword>
<dbReference type="Gene3D" id="2.115.10.20">
    <property type="entry name" value="Glycosyl hydrolase domain, family 43"/>
    <property type="match status" value="1"/>
</dbReference>
<evidence type="ECO:0000256" key="5">
    <source>
        <dbReference type="ARBA" id="ARBA00023180"/>
    </source>
</evidence>
<dbReference type="CDD" id="cd18624">
    <property type="entry name" value="GH32_Fruct1-like"/>
    <property type="match status" value="1"/>
</dbReference>
<feature type="region of interest" description="Disordered" evidence="8">
    <location>
        <begin position="1"/>
        <end position="21"/>
    </location>
</feature>
<comment type="subcellular location">
    <subcellularLocation>
        <location evidence="1">Vacuole</location>
    </subcellularLocation>
</comment>
<keyword evidence="9" id="KW-1133">Transmembrane helix</keyword>
<dbReference type="SMART" id="SM00640">
    <property type="entry name" value="Glyco_32"/>
    <property type="match status" value="1"/>
</dbReference>
<evidence type="ECO:0000256" key="2">
    <source>
        <dbReference type="ARBA" id="ARBA00009902"/>
    </source>
</evidence>
<dbReference type="AlphaFoldDB" id="A0A8T3BTJ9"/>
<reference evidence="13" key="1">
    <citation type="journal article" date="2022" name="Front. Genet.">
        <title>Chromosome-Scale Assembly of the Dendrobium nobile Genome Provides Insights Into the Molecular Mechanism of the Biosynthesis of the Medicinal Active Ingredient of Dendrobium.</title>
        <authorList>
            <person name="Xu Q."/>
            <person name="Niu S.-C."/>
            <person name="Li K.-L."/>
            <person name="Zheng P.-J."/>
            <person name="Zhang X.-J."/>
            <person name="Jia Y."/>
            <person name="Liu Y."/>
            <person name="Niu Y.-X."/>
            <person name="Yu L.-H."/>
            <person name="Chen D.-F."/>
            <person name="Zhang G.-Q."/>
        </authorList>
    </citation>
    <scope>NUCLEOTIDE SEQUENCE</scope>
    <source>
        <tissue evidence="13">Leaf</tissue>
    </source>
</reference>
<keyword evidence="5" id="KW-0325">Glycoprotein</keyword>